<dbReference type="Proteomes" id="UP000034835">
    <property type="component" value="Unassembled WGS sequence"/>
</dbReference>
<dbReference type="AlphaFoldDB" id="A0A0G1JKH4"/>
<protein>
    <submittedName>
        <fullName evidence="1">Uncharacterized protein</fullName>
    </submittedName>
</protein>
<gene>
    <name evidence="1" type="ORF">UW68_C0053G0002</name>
</gene>
<evidence type="ECO:0000313" key="2">
    <source>
        <dbReference type="Proteomes" id="UP000034835"/>
    </source>
</evidence>
<organism evidence="1 2">
    <name type="scientific">Candidatus Collierbacteria bacterium GW2011_GWB1_44_6</name>
    <dbReference type="NCBI Taxonomy" id="1618384"/>
    <lineage>
        <taxon>Bacteria</taxon>
        <taxon>Candidatus Collieribacteriota</taxon>
    </lineage>
</organism>
<dbReference type="EMBL" id="LCJG01000053">
    <property type="protein sequence ID" value="KKT71888.1"/>
    <property type="molecule type" value="Genomic_DNA"/>
</dbReference>
<dbReference type="STRING" id="1618384.UW68_C0053G0002"/>
<comment type="caution">
    <text evidence="1">The sequence shown here is derived from an EMBL/GenBank/DDBJ whole genome shotgun (WGS) entry which is preliminary data.</text>
</comment>
<reference evidence="1 2" key="1">
    <citation type="journal article" date="2015" name="Nature">
        <title>rRNA introns, odd ribosomes, and small enigmatic genomes across a large radiation of phyla.</title>
        <authorList>
            <person name="Brown C.T."/>
            <person name="Hug L.A."/>
            <person name="Thomas B.C."/>
            <person name="Sharon I."/>
            <person name="Castelle C.J."/>
            <person name="Singh A."/>
            <person name="Wilkins M.J."/>
            <person name="Williams K.H."/>
            <person name="Banfield J.F."/>
        </authorList>
    </citation>
    <scope>NUCLEOTIDE SEQUENCE [LARGE SCALE GENOMIC DNA]</scope>
</reference>
<proteinExistence type="predicted"/>
<evidence type="ECO:0000313" key="1">
    <source>
        <dbReference type="EMBL" id="KKT71888.1"/>
    </source>
</evidence>
<sequence>MFFIEKLEIVIPNVFKEKDIDVPVVIVFTDMWVVSHKAHSVSGLWSKR</sequence>
<accession>A0A0G1JKH4</accession>
<name>A0A0G1JKH4_9BACT</name>